<organism evidence="2 3">
    <name type="scientific">Rubrivirga marina</name>
    <dbReference type="NCBI Taxonomy" id="1196024"/>
    <lineage>
        <taxon>Bacteria</taxon>
        <taxon>Pseudomonadati</taxon>
        <taxon>Rhodothermota</taxon>
        <taxon>Rhodothermia</taxon>
        <taxon>Rhodothermales</taxon>
        <taxon>Rubricoccaceae</taxon>
        <taxon>Rubrivirga</taxon>
    </lineage>
</organism>
<evidence type="ECO:0000313" key="2">
    <source>
        <dbReference type="EMBL" id="PAP76628.1"/>
    </source>
</evidence>
<sequence>MRALALAALALGTAASAQDVRIVPEAGEPATPSLLVPRDCGYGADMAVPLSPDVTPVPMPGLALDGPEPVPMPNVCAEDVDLTAEADVGDFLNRPRGLRRPAPLQFRRELRTNPYLRERLRQFRGLDAPGDLLALPPVAPPDDRP</sequence>
<name>A0A271J055_9BACT</name>
<feature type="signal peptide" evidence="1">
    <location>
        <begin position="1"/>
        <end position="17"/>
    </location>
</feature>
<protein>
    <submittedName>
        <fullName evidence="2">Uncharacterized protein</fullName>
    </submittedName>
</protein>
<dbReference type="AlphaFoldDB" id="A0A271J055"/>
<accession>A0A271J055</accession>
<keyword evidence="1" id="KW-0732">Signal</keyword>
<proteinExistence type="predicted"/>
<evidence type="ECO:0000256" key="1">
    <source>
        <dbReference type="SAM" id="SignalP"/>
    </source>
</evidence>
<feature type="chain" id="PRO_5012312188" evidence="1">
    <location>
        <begin position="18"/>
        <end position="145"/>
    </location>
</feature>
<gene>
    <name evidence="2" type="ORF">BSZ37_09325</name>
</gene>
<dbReference type="Proteomes" id="UP000216339">
    <property type="component" value="Unassembled WGS sequence"/>
</dbReference>
<comment type="caution">
    <text evidence="2">The sequence shown here is derived from an EMBL/GenBank/DDBJ whole genome shotgun (WGS) entry which is preliminary data.</text>
</comment>
<keyword evidence="3" id="KW-1185">Reference proteome</keyword>
<dbReference type="RefSeq" id="WP_095510288.1">
    <property type="nucleotide sequence ID" value="NZ_MQWD01000001.1"/>
</dbReference>
<dbReference type="EMBL" id="MQWD01000001">
    <property type="protein sequence ID" value="PAP76628.1"/>
    <property type="molecule type" value="Genomic_DNA"/>
</dbReference>
<reference evidence="2 3" key="1">
    <citation type="submission" date="2016-11" db="EMBL/GenBank/DDBJ databases">
        <title>Study of marine rhodopsin-containing bacteria.</title>
        <authorList>
            <person name="Yoshizawa S."/>
            <person name="Kumagai Y."/>
            <person name="Kogure K."/>
        </authorList>
    </citation>
    <scope>NUCLEOTIDE SEQUENCE [LARGE SCALE GENOMIC DNA]</scope>
    <source>
        <strain evidence="2 3">SAORIC-28</strain>
    </source>
</reference>
<evidence type="ECO:0000313" key="3">
    <source>
        <dbReference type="Proteomes" id="UP000216339"/>
    </source>
</evidence>